<dbReference type="PROSITE" id="PS00518">
    <property type="entry name" value="ZF_RING_1"/>
    <property type="match status" value="1"/>
</dbReference>
<dbReference type="InterPro" id="IPR013083">
    <property type="entry name" value="Znf_RING/FYVE/PHD"/>
</dbReference>
<evidence type="ECO:0000256" key="5">
    <source>
        <dbReference type="SAM" id="Coils"/>
    </source>
</evidence>
<gene>
    <name evidence="8" type="ORF">SCLCIDRAFT_20655</name>
</gene>
<evidence type="ECO:0000313" key="9">
    <source>
        <dbReference type="Proteomes" id="UP000053989"/>
    </source>
</evidence>
<feature type="region of interest" description="Disordered" evidence="6">
    <location>
        <begin position="69"/>
        <end position="94"/>
    </location>
</feature>
<reference evidence="9" key="2">
    <citation type="submission" date="2015-01" db="EMBL/GenBank/DDBJ databases">
        <title>Evolutionary Origins and Diversification of the Mycorrhizal Mutualists.</title>
        <authorList>
            <consortium name="DOE Joint Genome Institute"/>
            <consortium name="Mycorrhizal Genomics Consortium"/>
            <person name="Kohler A."/>
            <person name="Kuo A."/>
            <person name="Nagy L.G."/>
            <person name="Floudas D."/>
            <person name="Copeland A."/>
            <person name="Barry K.W."/>
            <person name="Cichocki N."/>
            <person name="Veneault-Fourrey C."/>
            <person name="LaButti K."/>
            <person name="Lindquist E.A."/>
            <person name="Lipzen A."/>
            <person name="Lundell T."/>
            <person name="Morin E."/>
            <person name="Murat C."/>
            <person name="Riley R."/>
            <person name="Ohm R."/>
            <person name="Sun H."/>
            <person name="Tunlid A."/>
            <person name="Henrissat B."/>
            <person name="Grigoriev I.V."/>
            <person name="Hibbett D.S."/>
            <person name="Martin F."/>
        </authorList>
    </citation>
    <scope>NUCLEOTIDE SEQUENCE [LARGE SCALE GENOMIC DNA]</scope>
    <source>
        <strain evidence="9">Foug A</strain>
    </source>
</reference>
<dbReference type="EMBL" id="KN822010">
    <property type="protein sequence ID" value="KIM68274.1"/>
    <property type="molecule type" value="Genomic_DNA"/>
</dbReference>
<dbReference type="OrthoDB" id="6105938at2759"/>
<feature type="coiled-coil region" evidence="5">
    <location>
        <begin position="131"/>
        <end position="274"/>
    </location>
</feature>
<feature type="region of interest" description="Disordered" evidence="6">
    <location>
        <begin position="382"/>
        <end position="464"/>
    </location>
</feature>
<dbReference type="HOGENOM" id="CLU_590669_0_0_1"/>
<dbReference type="InterPro" id="IPR047134">
    <property type="entry name" value="RNF4"/>
</dbReference>
<evidence type="ECO:0000256" key="6">
    <source>
        <dbReference type="SAM" id="MobiDB-lite"/>
    </source>
</evidence>
<feature type="compositionally biased region" description="Polar residues" evidence="6">
    <location>
        <begin position="414"/>
        <end position="428"/>
    </location>
</feature>
<evidence type="ECO:0000256" key="2">
    <source>
        <dbReference type="ARBA" id="ARBA00022771"/>
    </source>
</evidence>
<feature type="region of interest" description="Disordered" evidence="6">
    <location>
        <begin position="313"/>
        <end position="340"/>
    </location>
</feature>
<sequence length="464" mass="52692">MDEIQVECPIHLDSVSLKHILAFKCGHGFCTTCLDAHFAHRSSGIVCPTCRKPVKRKDAFPLFLSPARFASQSRPPSSPPPIPTSRPGSPAAGIDLTSCDDEASSINSRLRERNIALTCEIGSLVTRLRRAEEAEENIQRFHEVYVDAHQRLERDNSTLRRKCNGLQEERDCLRHENVQLRGDYASLKELCTKKEEFSARLSDEKERLKEDLVKVKVELQKASTAKNQAVEEAREERRRVGEFQSHCEKLKKKVASERKKWQVLENENKELRRAPTVEDESLIVIDANQSDHLAQNDPDCSWLDNARALEGDRLDNIDEGTNSEPDKREGEDSVSSGLARERKVTWREIENVDDRERSLPADRGNPPKKPLVRFFSDWGLEPDVEQSSKKRKHTRDNQPMGSKLCKVKLKTRSENGSSRRQPLNASVHSSDKRSELPFPLPVDGDGRVKGTVVLGSRRKLNSRN</sequence>
<dbReference type="InterPro" id="IPR001841">
    <property type="entry name" value="Znf_RING"/>
</dbReference>
<evidence type="ECO:0000256" key="1">
    <source>
        <dbReference type="ARBA" id="ARBA00022723"/>
    </source>
</evidence>
<dbReference type="SUPFAM" id="SSF57850">
    <property type="entry name" value="RING/U-box"/>
    <property type="match status" value="1"/>
</dbReference>
<evidence type="ECO:0000313" key="8">
    <source>
        <dbReference type="EMBL" id="KIM68274.1"/>
    </source>
</evidence>
<dbReference type="AlphaFoldDB" id="A0A0C3EJ62"/>
<dbReference type="Proteomes" id="UP000053989">
    <property type="component" value="Unassembled WGS sequence"/>
</dbReference>
<keyword evidence="1" id="KW-0479">Metal-binding</keyword>
<dbReference type="Gene3D" id="3.30.40.10">
    <property type="entry name" value="Zinc/RING finger domain, C3HC4 (zinc finger)"/>
    <property type="match status" value="1"/>
</dbReference>
<reference evidence="8 9" key="1">
    <citation type="submission" date="2014-04" db="EMBL/GenBank/DDBJ databases">
        <authorList>
            <consortium name="DOE Joint Genome Institute"/>
            <person name="Kuo A."/>
            <person name="Kohler A."/>
            <person name="Nagy L.G."/>
            <person name="Floudas D."/>
            <person name="Copeland A."/>
            <person name="Barry K.W."/>
            <person name="Cichocki N."/>
            <person name="Veneault-Fourrey C."/>
            <person name="LaButti K."/>
            <person name="Lindquist E.A."/>
            <person name="Lipzen A."/>
            <person name="Lundell T."/>
            <person name="Morin E."/>
            <person name="Murat C."/>
            <person name="Sun H."/>
            <person name="Tunlid A."/>
            <person name="Henrissat B."/>
            <person name="Grigoriev I.V."/>
            <person name="Hibbett D.S."/>
            <person name="Martin F."/>
            <person name="Nordberg H.P."/>
            <person name="Cantor M.N."/>
            <person name="Hua S.X."/>
        </authorList>
    </citation>
    <scope>NUCLEOTIDE SEQUENCE [LARGE SCALE GENOMIC DNA]</scope>
    <source>
        <strain evidence="8 9">Foug A</strain>
    </source>
</reference>
<feature type="region of interest" description="Disordered" evidence="6">
    <location>
        <begin position="354"/>
        <end position="373"/>
    </location>
</feature>
<organism evidence="8 9">
    <name type="scientific">Scleroderma citrinum Foug A</name>
    <dbReference type="NCBI Taxonomy" id="1036808"/>
    <lineage>
        <taxon>Eukaryota</taxon>
        <taxon>Fungi</taxon>
        <taxon>Dikarya</taxon>
        <taxon>Basidiomycota</taxon>
        <taxon>Agaricomycotina</taxon>
        <taxon>Agaricomycetes</taxon>
        <taxon>Agaricomycetidae</taxon>
        <taxon>Boletales</taxon>
        <taxon>Sclerodermatineae</taxon>
        <taxon>Sclerodermataceae</taxon>
        <taxon>Scleroderma</taxon>
    </lineage>
</organism>
<dbReference type="STRING" id="1036808.A0A0C3EJ62"/>
<protein>
    <recommendedName>
        <fullName evidence="7">RING-type domain-containing protein</fullName>
    </recommendedName>
</protein>
<name>A0A0C3EJ62_9AGAM</name>
<dbReference type="InterPro" id="IPR017907">
    <property type="entry name" value="Znf_RING_CS"/>
</dbReference>
<dbReference type="PANTHER" id="PTHR23041">
    <property type="entry name" value="RING FINGER DOMAIN-CONTAINING"/>
    <property type="match status" value="1"/>
</dbReference>
<dbReference type="InterPro" id="IPR018957">
    <property type="entry name" value="Znf_C3HC4_RING-type"/>
</dbReference>
<keyword evidence="2 4" id="KW-0863">Zinc-finger</keyword>
<dbReference type="GO" id="GO:0008270">
    <property type="term" value="F:zinc ion binding"/>
    <property type="evidence" value="ECO:0007669"/>
    <property type="project" value="UniProtKB-KW"/>
</dbReference>
<dbReference type="InParanoid" id="A0A0C3EJ62"/>
<keyword evidence="9" id="KW-1185">Reference proteome</keyword>
<dbReference type="PANTHER" id="PTHR23041:SF78">
    <property type="entry name" value="E3 UBIQUITIN-PROTEIN LIGASE RNF4"/>
    <property type="match status" value="1"/>
</dbReference>
<evidence type="ECO:0000259" key="7">
    <source>
        <dbReference type="PROSITE" id="PS50089"/>
    </source>
</evidence>
<proteinExistence type="predicted"/>
<accession>A0A0C3EJ62</accession>
<evidence type="ECO:0000256" key="3">
    <source>
        <dbReference type="ARBA" id="ARBA00022833"/>
    </source>
</evidence>
<evidence type="ECO:0000256" key="4">
    <source>
        <dbReference type="PROSITE-ProRule" id="PRU00175"/>
    </source>
</evidence>
<keyword evidence="5" id="KW-0175">Coiled coil</keyword>
<dbReference type="PROSITE" id="PS50089">
    <property type="entry name" value="ZF_RING_2"/>
    <property type="match status" value="1"/>
</dbReference>
<keyword evidence="3" id="KW-0862">Zinc</keyword>
<dbReference type="Pfam" id="PF00097">
    <property type="entry name" value="zf-C3HC4"/>
    <property type="match status" value="1"/>
</dbReference>
<feature type="domain" description="RING-type" evidence="7">
    <location>
        <begin position="8"/>
        <end position="51"/>
    </location>
</feature>